<evidence type="ECO:0000256" key="3">
    <source>
        <dbReference type="ARBA" id="ARBA00022448"/>
    </source>
</evidence>
<keyword evidence="7" id="KW-1185">Reference proteome</keyword>
<organism evidence="6 7">
    <name type="scientific">Devosia insulae DS-56</name>
    <dbReference type="NCBI Taxonomy" id="1116389"/>
    <lineage>
        <taxon>Bacteria</taxon>
        <taxon>Pseudomonadati</taxon>
        <taxon>Pseudomonadota</taxon>
        <taxon>Alphaproteobacteria</taxon>
        <taxon>Hyphomicrobiales</taxon>
        <taxon>Devosiaceae</taxon>
        <taxon>Devosia</taxon>
    </lineage>
</organism>
<comment type="subcellular location">
    <subcellularLocation>
        <location evidence="1">Periplasm</location>
    </subcellularLocation>
</comment>
<dbReference type="Gene3D" id="3.40.190.10">
    <property type="entry name" value="Periplasmic binding protein-like II"/>
    <property type="match status" value="2"/>
</dbReference>
<evidence type="ECO:0000256" key="4">
    <source>
        <dbReference type="ARBA" id="ARBA00022764"/>
    </source>
</evidence>
<dbReference type="OrthoDB" id="9798191at2"/>
<evidence type="ECO:0000313" key="7">
    <source>
        <dbReference type="Proteomes" id="UP000095463"/>
    </source>
</evidence>
<keyword evidence="5" id="KW-0732">Signal</keyword>
<evidence type="ECO:0000313" key="6">
    <source>
        <dbReference type="EMBL" id="OEO32883.1"/>
    </source>
</evidence>
<dbReference type="RefSeq" id="WP_069907965.1">
    <property type="nucleotide sequence ID" value="NZ_LAJE02000045.1"/>
</dbReference>
<dbReference type="AlphaFoldDB" id="A0A1E5XWB7"/>
<dbReference type="EMBL" id="LAJE02000045">
    <property type="protein sequence ID" value="OEO32883.1"/>
    <property type="molecule type" value="Genomic_DNA"/>
</dbReference>
<evidence type="ECO:0000256" key="2">
    <source>
        <dbReference type="ARBA" id="ARBA00008520"/>
    </source>
</evidence>
<reference evidence="6 7" key="1">
    <citation type="journal article" date="2015" name="Genome Announc.">
        <title>Genome Assemblies of Three Soil-Associated Devosia species: D. insulae, D. limi, and D. soli.</title>
        <authorList>
            <person name="Hassan Y.I."/>
            <person name="Lepp D."/>
            <person name="Zhou T."/>
        </authorList>
    </citation>
    <scope>NUCLEOTIDE SEQUENCE [LARGE SCALE GENOMIC DNA]</scope>
    <source>
        <strain evidence="6 7">DS-56</strain>
    </source>
</reference>
<accession>A0A1E5XWB7</accession>
<evidence type="ECO:0000256" key="1">
    <source>
        <dbReference type="ARBA" id="ARBA00004418"/>
    </source>
</evidence>
<protein>
    <recommendedName>
        <fullName evidence="8">ABC transporter substrate-binding protein</fullName>
    </recommendedName>
</protein>
<dbReference type="InterPro" id="IPR006059">
    <property type="entry name" value="SBP"/>
</dbReference>
<keyword evidence="3" id="KW-0813">Transport</keyword>
<evidence type="ECO:0000256" key="5">
    <source>
        <dbReference type="SAM" id="SignalP"/>
    </source>
</evidence>
<proteinExistence type="inferred from homology"/>
<comment type="caution">
    <text evidence="6">The sequence shown here is derived from an EMBL/GenBank/DDBJ whole genome shotgun (WGS) entry which is preliminary data.</text>
</comment>
<comment type="similarity">
    <text evidence="2">Belongs to the bacterial solute-binding protein 1 family.</text>
</comment>
<dbReference type="Pfam" id="PF13416">
    <property type="entry name" value="SBP_bac_8"/>
    <property type="match status" value="1"/>
</dbReference>
<dbReference type="PANTHER" id="PTHR43649">
    <property type="entry name" value="ARABINOSE-BINDING PROTEIN-RELATED"/>
    <property type="match status" value="1"/>
</dbReference>
<gene>
    <name evidence="6" type="ORF">VW23_009300</name>
</gene>
<sequence length="432" mass="47216">MNHIRRLQAVALASIALAFWQGGASAQQVTLDLWSELSAPPESTVLNKVVDMFNAANPDIVVKHTSFENTAYETALRTAFAGGTPPDIAEVNAGSNAFQYAQSGQLTDLTEFVKPIEEKLRPGLETMYQYDGKSYGVLWGLKLGNILYYNPEMLNAQGVDPASLATWEGFMAASKMFLDAGVTPIAFGDRDQWTGNHYFNHILHGILSKEEYDRIGLQTLDPSVTSAIKWSDPKPVRAWELFKAVADAGYFTAGYLSDDNDTAAGLFFSGKAPFYSTGSWGVGMAKNAGAENVALTLFPPVADSPEPTAVVTNSLLFTIPSPSKDVEAAKRFLEFLTSEQVQKLYVEENFDLSPYAYDTSAWTMDPSLRQLAGLLENAQNASPFLDMIEDVKCMQENVNEANVAVLTGDLSPQEAGDIHQECVEGLRASRNW</sequence>
<keyword evidence="4" id="KW-0574">Periplasm</keyword>
<dbReference type="GO" id="GO:0042597">
    <property type="term" value="C:periplasmic space"/>
    <property type="evidence" value="ECO:0007669"/>
    <property type="project" value="UniProtKB-SubCell"/>
</dbReference>
<dbReference type="PANTHER" id="PTHR43649:SF29">
    <property type="entry name" value="OSMOPROTECTIVE COMPOUNDS-BINDING PROTEIN GGTB"/>
    <property type="match status" value="1"/>
</dbReference>
<dbReference type="SUPFAM" id="SSF53850">
    <property type="entry name" value="Periplasmic binding protein-like II"/>
    <property type="match status" value="1"/>
</dbReference>
<feature type="chain" id="PRO_5009190618" description="ABC transporter substrate-binding protein" evidence="5">
    <location>
        <begin position="27"/>
        <end position="432"/>
    </location>
</feature>
<dbReference type="InterPro" id="IPR050490">
    <property type="entry name" value="Bact_solute-bd_prot1"/>
</dbReference>
<dbReference type="Proteomes" id="UP000095463">
    <property type="component" value="Unassembled WGS sequence"/>
</dbReference>
<name>A0A1E5XWB7_9HYPH</name>
<evidence type="ECO:0008006" key="8">
    <source>
        <dbReference type="Google" id="ProtNLM"/>
    </source>
</evidence>
<feature type="signal peptide" evidence="5">
    <location>
        <begin position="1"/>
        <end position="26"/>
    </location>
</feature>